<evidence type="ECO:0000256" key="1">
    <source>
        <dbReference type="ARBA" id="ARBA00023002"/>
    </source>
</evidence>
<dbReference type="InterPro" id="IPR055170">
    <property type="entry name" value="GFO_IDH_MocA-like_dom"/>
</dbReference>
<dbReference type="PANTHER" id="PTHR43818">
    <property type="entry name" value="BCDNA.GH03377"/>
    <property type="match status" value="1"/>
</dbReference>
<dbReference type="InterPro" id="IPR036291">
    <property type="entry name" value="NAD(P)-bd_dom_sf"/>
</dbReference>
<gene>
    <name evidence="4" type="ORF">FRUB_00067</name>
</gene>
<comment type="caution">
    <text evidence="4">The sequence shown here is derived from an EMBL/GenBank/DDBJ whole genome shotgun (WGS) entry which is preliminary data.</text>
</comment>
<name>A0A225E6D1_9BACT</name>
<dbReference type="RefSeq" id="WP_202973841.1">
    <property type="nucleotide sequence ID" value="NZ_NIDE01000001.1"/>
</dbReference>
<sequence>MHSIGAAVVGTGFIGPVHVEALRRLGHVVVGVLGSTPAKSRAAAEALGVPNGYASFDELLADPSVRVVHLASPNRAHFEQCQAAIAAGKHVICEKPLAMTAEETAELVALAAAADVVTAVNYNVRFYPLVLDARERIRSGAVGDLFHVTGSYLQDWLLYPTDYNWRVSAADGGALCAVADIGTHWLDLACFITGLEIEAVCADLSTVHPVRQKPAGGVRRLQGRPAARAARVFRSRPRITGRFSYASAEESAGV</sequence>
<dbReference type="Gene3D" id="3.30.360.10">
    <property type="entry name" value="Dihydrodipicolinate Reductase, domain 2"/>
    <property type="match status" value="1"/>
</dbReference>
<accession>A0A225E6D1</accession>
<dbReference type="Pfam" id="PF22725">
    <property type="entry name" value="GFO_IDH_MocA_C3"/>
    <property type="match status" value="1"/>
</dbReference>
<dbReference type="PANTHER" id="PTHR43818:SF11">
    <property type="entry name" value="BCDNA.GH03377"/>
    <property type="match status" value="1"/>
</dbReference>
<dbReference type="InterPro" id="IPR000683">
    <property type="entry name" value="Gfo/Idh/MocA-like_OxRdtase_N"/>
</dbReference>
<organism evidence="4 5">
    <name type="scientific">Fimbriiglobus ruber</name>
    <dbReference type="NCBI Taxonomy" id="1908690"/>
    <lineage>
        <taxon>Bacteria</taxon>
        <taxon>Pseudomonadati</taxon>
        <taxon>Planctomycetota</taxon>
        <taxon>Planctomycetia</taxon>
        <taxon>Gemmatales</taxon>
        <taxon>Gemmataceae</taxon>
        <taxon>Fimbriiglobus</taxon>
    </lineage>
</organism>
<dbReference type="GO" id="GO:0016491">
    <property type="term" value="F:oxidoreductase activity"/>
    <property type="evidence" value="ECO:0007669"/>
    <property type="project" value="UniProtKB-KW"/>
</dbReference>
<dbReference type="Proteomes" id="UP000214646">
    <property type="component" value="Unassembled WGS sequence"/>
</dbReference>
<dbReference type="InterPro" id="IPR050463">
    <property type="entry name" value="Gfo/Idh/MocA_oxidrdct_glycsds"/>
</dbReference>
<dbReference type="GO" id="GO:0000166">
    <property type="term" value="F:nucleotide binding"/>
    <property type="evidence" value="ECO:0007669"/>
    <property type="project" value="InterPro"/>
</dbReference>
<dbReference type="AlphaFoldDB" id="A0A225E6D1"/>
<dbReference type="SUPFAM" id="SSF51735">
    <property type="entry name" value="NAD(P)-binding Rossmann-fold domains"/>
    <property type="match status" value="1"/>
</dbReference>
<dbReference type="EMBL" id="NIDE01000001">
    <property type="protein sequence ID" value="OWK46368.1"/>
    <property type="molecule type" value="Genomic_DNA"/>
</dbReference>
<reference evidence="5" key="1">
    <citation type="submission" date="2017-06" db="EMBL/GenBank/DDBJ databases">
        <title>Genome analysis of Fimbriiglobus ruber SP5, the first member of the order Planctomycetales with confirmed chitinolytic capability.</title>
        <authorList>
            <person name="Ravin N.V."/>
            <person name="Rakitin A.L."/>
            <person name="Ivanova A.A."/>
            <person name="Beletsky A.V."/>
            <person name="Kulichevskaya I.S."/>
            <person name="Mardanov A.V."/>
            <person name="Dedysh S.N."/>
        </authorList>
    </citation>
    <scope>NUCLEOTIDE SEQUENCE [LARGE SCALE GENOMIC DNA]</scope>
    <source>
        <strain evidence="5">SP5</strain>
    </source>
</reference>
<dbReference type="Gene3D" id="3.40.50.720">
    <property type="entry name" value="NAD(P)-binding Rossmann-like Domain"/>
    <property type="match status" value="1"/>
</dbReference>
<dbReference type="SUPFAM" id="SSF55347">
    <property type="entry name" value="Glyceraldehyde-3-phosphate dehydrogenase-like, C-terminal domain"/>
    <property type="match status" value="1"/>
</dbReference>
<evidence type="ECO:0000259" key="3">
    <source>
        <dbReference type="Pfam" id="PF22725"/>
    </source>
</evidence>
<proteinExistence type="predicted"/>
<evidence type="ECO:0000259" key="2">
    <source>
        <dbReference type="Pfam" id="PF01408"/>
    </source>
</evidence>
<dbReference type="Pfam" id="PF01408">
    <property type="entry name" value="GFO_IDH_MocA"/>
    <property type="match status" value="1"/>
</dbReference>
<protein>
    <submittedName>
        <fullName evidence="4">Nucleoside-diphosphate-sugar epimerase</fullName>
    </submittedName>
</protein>
<evidence type="ECO:0000313" key="5">
    <source>
        <dbReference type="Proteomes" id="UP000214646"/>
    </source>
</evidence>
<feature type="domain" description="GFO/IDH/MocA-like oxidoreductase" evidence="3">
    <location>
        <begin position="131"/>
        <end position="210"/>
    </location>
</feature>
<feature type="domain" description="Gfo/Idh/MocA-like oxidoreductase N-terminal" evidence="2">
    <location>
        <begin position="5"/>
        <end position="122"/>
    </location>
</feature>
<evidence type="ECO:0000313" key="4">
    <source>
        <dbReference type="EMBL" id="OWK46368.1"/>
    </source>
</evidence>
<keyword evidence="1" id="KW-0560">Oxidoreductase</keyword>
<keyword evidence="5" id="KW-1185">Reference proteome</keyword>